<evidence type="ECO:0008006" key="6">
    <source>
        <dbReference type="Google" id="ProtNLM"/>
    </source>
</evidence>
<comment type="similarity">
    <text evidence="2">Belongs to the replication factor A protein 3 family.</text>
</comment>
<dbReference type="GO" id="GO:0006298">
    <property type="term" value="P:mismatch repair"/>
    <property type="evidence" value="ECO:0007669"/>
    <property type="project" value="TreeGrafter"/>
</dbReference>
<evidence type="ECO:0000313" key="5">
    <source>
        <dbReference type="Proteomes" id="UP000521872"/>
    </source>
</evidence>
<dbReference type="GO" id="GO:0000724">
    <property type="term" value="P:double-strand break repair via homologous recombination"/>
    <property type="evidence" value="ECO:0007669"/>
    <property type="project" value="TreeGrafter"/>
</dbReference>
<dbReference type="GO" id="GO:0006260">
    <property type="term" value="P:DNA replication"/>
    <property type="evidence" value="ECO:0007669"/>
    <property type="project" value="InterPro"/>
</dbReference>
<reference evidence="4 5" key="1">
    <citation type="submission" date="2019-12" db="EMBL/GenBank/DDBJ databases">
        <authorList>
            <person name="Floudas D."/>
            <person name="Bentzer J."/>
            <person name="Ahren D."/>
            <person name="Johansson T."/>
            <person name="Persson P."/>
            <person name="Tunlid A."/>
        </authorList>
    </citation>
    <scope>NUCLEOTIDE SEQUENCE [LARGE SCALE GENOMIC DNA]</scope>
    <source>
        <strain evidence="4 5">CBS 102.39</strain>
    </source>
</reference>
<dbReference type="AlphaFoldDB" id="A0A8H4QWE2"/>
<proteinExistence type="inferred from homology"/>
<dbReference type="CDD" id="cd04479">
    <property type="entry name" value="RPA3"/>
    <property type="match status" value="1"/>
</dbReference>
<dbReference type="GO" id="GO:0035861">
    <property type="term" value="C:site of double-strand break"/>
    <property type="evidence" value="ECO:0007669"/>
    <property type="project" value="TreeGrafter"/>
</dbReference>
<protein>
    <recommendedName>
        <fullName evidence="6">Replication factor A protein 3</fullName>
    </recommendedName>
</protein>
<sequence>MYDDSPSETVASTRVNSRRLADYVGQMVRLPCKVLKFEAEGVIVEAADGGQVTVTTPMDPATKIPNELSQYVEIVGKVENASKIKTRGCINMGDDLDMKLVNDTIELIHDARFYQKMFR</sequence>
<evidence type="ECO:0000313" key="4">
    <source>
        <dbReference type="EMBL" id="KAF4618436.1"/>
    </source>
</evidence>
<keyword evidence="5" id="KW-1185">Reference proteome</keyword>
<organism evidence="4 5">
    <name type="scientific">Agrocybe pediades</name>
    <dbReference type="NCBI Taxonomy" id="84607"/>
    <lineage>
        <taxon>Eukaryota</taxon>
        <taxon>Fungi</taxon>
        <taxon>Dikarya</taxon>
        <taxon>Basidiomycota</taxon>
        <taxon>Agaricomycotina</taxon>
        <taxon>Agaricomycetes</taxon>
        <taxon>Agaricomycetidae</taxon>
        <taxon>Agaricales</taxon>
        <taxon>Agaricineae</taxon>
        <taxon>Strophariaceae</taxon>
        <taxon>Agrocybe</taxon>
    </lineage>
</organism>
<gene>
    <name evidence="4" type="ORF">D9613_009868</name>
</gene>
<accession>A0A8H4QWE2</accession>
<dbReference type="GO" id="GO:0005662">
    <property type="term" value="C:DNA replication factor A complex"/>
    <property type="evidence" value="ECO:0007669"/>
    <property type="project" value="TreeGrafter"/>
</dbReference>
<dbReference type="GO" id="GO:0003684">
    <property type="term" value="F:damaged DNA binding"/>
    <property type="evidence" value="ECO:0007669"/>
    <property type="project" value="TreeGrafter"/>
</dbReference>
<dbReference type="GO" id="GO:0006284">
    <property type="term" value="P:base-excision repair"/>
    <property type="evidence" value="ECO:0007669"/>
    <property type="project" value="TreeGrafter"/>
</dbReference>
<name>A0A8H4QWE2_9AGAR</name>
<dbReference type="GO" id="GO:0006289">
    <property type="term" value="P:nucleotide-excision repair"/>
    <property type="evidence" value="ECO:0007669"/>
    <property type="project" value="TreeGrafter"/>
</dbReference>
<evidence type="ECO:0000256" key="1">
    <source>
        <dbReference type="ARBA" id="ARBA00004123"/>
    </source>
</evidence>
<comment type="subcellular location">
    <subcellularLocation>
        <location evidence="1">Nucleus</location>
    </subcellularLocation>
</comment>
<dbReference type="SUPFAM" id="SSF50249">
    <property type="entry name" value="Nucleic acid-binding proteins"/>
    <property type="match status" value="1"/>
</dbReference>
<keyword evidence="3" id="KW-0539">Nucleus</keyword>
<evidence type="ECO:0000256" key="2">
    <source>
        <dbReference type="ARBA" id="ARBA00009761"/>
    </source>
</evidence>
<dbReference type="InterPro" id="IPR013970">
    <property type="entry name" value="Rfa2"/>
</dbReference>
<dbReference type="Proteomes" id="UP000521872">
    <property type="component" value="Unassembled WGS sequence"/>
</dbReference>
<evidence type="ECO:0000256" key="3">
    <source>
        <dbReference type="ARBA" id="ARBA00023242"/>
    </source>
</evidence>
<dbReference type="GO" id="GO:0003697">
    <property type="term" value="F:single-stranded DNA binding"/>
    <property type="evidence" value="ECO:0007669"/>
    <property type="project" value="TreeGrafter"/>
</dbReference>
<dbReference type="Pfam" id="PF08661">
    <property type="entry name" value="Rep_fac-A_3"/>
    <property type="match status" value="1"/>
</dbReference>
<dbReference type="InterPro" id="IPR012340">
    <property type="entry name" value="NA-bd_OB-fold"/>
</dbReference>
<dbReference type="PANTHER" id="PTHR15114">
    <property type="entry name" value="REPLICATION PROTEIN A3"/>
    <property type="match status" value="1"/>
</dbReference>
<dbReference type="PANTHER" id="PTHR15114:SF1">
    <property type="entry name" value="REPLICATION PROTEIN A 14 KDA SUBUNIT"/>
    <property type="match status" value="1"/>
</dbReference>
<comment type="caution">
    <text evidence="4">The sequence shown here is derived from an EMBL/GenBank/DDBJ whole genome shotgun (WGS) entry which is preliminary data.</text>
</comment>
<dbReference type="Gene3D" id="2.40.50.140">
    <property type="entry name" value="Nucleic acid-binding proteins"/>
    <property type="match status" value="1"/>
</dbReference>
<dbReference type="EMBL" id="JAACJL010000017">
    <property type="protein sequence ID" value="KAF4618436.1"/>
    <property type="molecule type" value="Genomic_DNA"/>
</dbReference>